<dbReference type="AlphaFoldDB" id="A0A5R8KL76"/>
<gene>
    <name evidence="8" type="primary">vapC</name>
    <name evidence="10" type="ORF">FEM03_03480</name>
</gene>
<feature type="binding site" evidence="8">
    <location>
        <position position="4"/>
    </location>
    <ligand>
        <name>Mg(2+)</name>
        <dbReference type="ChEBI" id="CHEBI:18420"/>
    </ligand>
</feature>
<dbReference type="InterPro" id="IPR029060">
    <property type="entry name" value="PIN-like_dom_sf"/>
</dbReference>
<evidence type="ECO:0000256" key="5">
    <source>
        <dbReference type="ARBA" id="ARBA00022801"/>
    </source>
</evidence>
<keyword evidence="5 8" id="KW-0378">Hydrolase</keyword>
<dbReference type="InterPro" id="IPR022907">
    <property type="entry name" value="VapC_family"/>
</dbReference>
<sequence>MLVDTDILIDYLRGNSHAVHYLETNVNLISISSVTVAELFQGVREGEERTRLSTTLSAFTVLPLTEEIAQTAGLYRRDFRSSIGCGLADCMIAATASHHNLELVTLNAKHFGMLPNVTIPYSKG</sequence>
<dbReference type="Pfam" id="PF01850">
    <property type="entry name" value="PIN"/>
    <property type="match status" value="1"/>
</dbReference>
<dbReference type="Proteomes" id="UP000306196">
    <property type="component" value="Unassembled WGS sequence"/>
</dbReference>
<dbReference type="CDD" id="cd18741">
    <property type="entry name" value="PIN_VapC4-5_FitB-like"/>
    <property type="match status" value="1"/>
</dbReference>
<feature type="binding site" evidence="8">
    <location>
        <position position="89"/>
    </location>
    <ligand>
        <name>Mg(2+)</name>
        <dbReference type="ChEBI" id="CHEBI:18420"/>
    </ligand>
</feature>
<dbReference type="EC" id="3.1.-.-" evidence="8"/>
<name>A0A5R8KL76_9BACT</name>
<evidence type="ECO:0000256" key="3">
    <source>
        <dbReference type="ARBA" id="ARBA00022722"/>
    </source>
</evidence>
<dbReference type="Gene3D" id="3.40.50.1010">
    <property type="entry name" value="5'-nuclease"/>
    <property type="match status" value="1"/>
</dbReference>
<evidence type="ECO:0000256" key="2">
    <source>
        <dbReference type="ARBA" id="ARBA00022649"/>
    </source>
</evidence>
<comment type="function">
    <text evidence="8">Toxic component of a toxin-antitoxin (TA) system. An RNase.</text>
</comment>
<keyword evidence="6 8" id="KW-0460">Magnesium</keyword>
<keyword evidence="2 8" id="KW-1277">Toxin-antitoxin system</keyword>
<comment type="cofactor">
    <cofactor evidence="1 8">
        <name>Mg(2+)</name>
        <dbReference type="ChEBI" id="CHEBI:18420"/>
    </cofactor>
</comment>
<accession>A0A5R8KL76</accession>
<keyword evidence="4 8" id="KW-0479">Metal-binding</keyword>
<comment type="similarity">
    <text evidence="7 8">Belongs to the PINc/VapC protein family.</text>
</comment>
<reference evidence="10 11" key="1">
    <citation type="submission" date="2019-05" db="EMBL/GenBank/DDBJ databases">
        <title>Verrucobacter flavum gen. nov., sp. nov. a new member of the family Verrucomicrobiaceae.</title>
        <authorList>
            <person name="Szuroczki S."/>
            <person name="Abbaszade G."/>
            <person name="Szabo A."/>
            <person name="Felfoldi T."/>
            <person name="Schumann P."/>
            <person name="Boka K."/>
            <person name="Keki Z."/>
            <person name="Toumi M."/>
            <person name="Toth E."/>
        </authorList>
    </citation>
    <scope>NUCLEOTIDE SEQUENCE [LARGE SCALE GENOMIC DNA]</scope>
    <source>
        <strain evidence="10 11">MG-N-17</strain>
    </source>
</reference>
<evidence type="ECO:0000256" key="8">
    <source>
        <dbReference type="HAMAP-Rule" id="MF_00265"/>
    </source>
</evidence>
<comment type="caution">
    <text evidence="10">The sequence shown here is derived from an EMBL/GenBank/DDBJ whole genome shotgun (WGS) entry which is preliminary data.</text>
</comment>
<dbReference type="PANTHER" id="PTHR33653">
    <property type="entry name" value="RIBONUCLEASE VAPC2"/>
    <property type="match status" value="1"/>
</dbReference>
<proteinExistence type="inferred from homology"/>
<dbReference type="HAMAP" id="MF_00265">
    <property type="entry name" value="VapC_Nob1"/>
    <property type="match status" value="1"/>
</dbReference>
<evidence type="ECO:0000313" key="11">
    <source>
        <dbReference type="Proteomes" id="UP000306196"/>
    </source>
</evidence>
<dbReference type="PANTHER" id="PTHR33653:SF1">
    <property type="entry name" value="RIBONUCLEASE VAPC2"/>
    <property type="match status" value="1"/>
</dbReference>
<dbReference type="InterPro" id="IPR050556">
    <property type="entry name" value="Type_II_TA_system_RNase"/>
</dbReference>
<dbReference type="SUPFAM" id="SSF88723">
    <property type="entry name" value="PIN domain-like"/>
    <property type="match status" value="1"/>
</dbReference>
<evidence type="ECO:0000256" key="6">
    <source>
        <dbReference type="ARBA" id="ARBA00022842"/>
    </source>
</evidence>
<evidence type="ECO:0000256" key="1">
    <source>
        <dbReference type="ARBA" id="ARBA00001946"/>
    </source>
</evidence>
<dbReference type="GO" id="GO:0016787">
    <property type="term" value="F:hydrolase activity"/>
    <property type="evidence" value="ECO:0007669"/>
    <property type="project" value="UniProtKB-KW"/>
</dbReference>
<dbReference type="EMBL" id="VAUV01000002">
    <property type="protein sequence ID" value="TLD72429.1"/>
    <property type="molecule type" value="Genomic_DNA"/>
</dbReference>
<keyword evidence="11" id="KW-1185">Reference proteome</keyword>
<dbReference type="GO" id="GO:0004540">
    <property type="term" value="F:RNA nuclease activity"/>
    <property type="evidence" value="ECO:0007669"/>
    <property type="project" value="InterPro"/>
</dbReference>
<evidence type="ECO:0000256" key="7">
    <source>
        <dbReference type="ARBA" id="ARBA00038093"/>
    </source>
</evidence>
<dbReference type="OrthoDB" id="9796690at2"/>
<dbReference type="InterPro" id="IPR002716">
    <property type="entry name" value="PIN_dom"/>
</dbReference>
<evidence type="ECO:0000313" key="10">
    <source>
        <dbReference type="EMBL" id="TLD72429.1"/>
    </source>
</evidence>
<dbReference type="GO" id="GO:0090729">
    <property type="term" value="F:toxin activity"/>
    <property type="evidence" value="ECO:0007669"/>
    <property type="project" value="UniProtKB-KW"/>
</dbReference>
<feature type="domain" description="PIN" evidence="9">
    <location>
        <begin position="1"/>
        <end position="109"/>
    </location>
</feature>
<keyword evidence="3 8" id="KW-0540">Nuclease</keyword>
<keyword evidence="8" id="KW-0800">Toxin</keyword>
<dbReference type="GO" id="GO:0000287">
    <property type="term" value="F:magnesium ion binding"/>
    <property type="evidence" value="ECO:0007669"/>
    <property type="project" value="UniProtKB-UniRule"/>
</dbReference>
<organism evidence="10 11">
    <name type="scientific">Phragmitibacter flavus</name>
    <dbReference type="NCBI Taxonomy" id="2576071"/>
    <lineage>
        <taxon>Bacteria</taxon>
        <taxon>Pseudomonadati</taxon>
        <taxon>Verrucomicrobiota</taxon>
        <taxon>Verrucomicrobiia</taxon>
        <taxon>Verrucomicrobiales</taxon>
        <taxon>Verrucomicrobiaceae</taxon>
        <taxon>Phragmitibacter</taxon>
    </lineage>
</organism>
<protein>
    <recommendedName>
        <fullName evidence="8">Ribonuclease VapC</fullName>
        <shortName evidence="8">RNase VapC</shortName>
        <ecNumber evidence="8">3.1.-.-</ecNumber>
    </recommendedName>
    <alternativeName>
        <fullName evidence="8">Toxin VapC</fullName>
    </alternativeName>
</protein>
<dbReference type="RefSeq" id="WP_138084783.1">
    <property type="nucleotide sequence ID" value="NZ_VAUV01000002.1"/>
</dbReference>
<evidence type="ECO:0000259" key="9">
    <source>
        <dbReference type="Pfam" id="PF01850"/>
    </source>
</evidence>
<evidence type="ECO:0000256" key="4">
    <source>
        <dbReference type="ARBA" id="ARBA00022723"/>
    </source>
</evidence>